<evidence type="ECO:0000313" key="3">
    <source>
        <dbReference type="Proteomes" id="UP000247409"/>
    </source>
</evidence>
<feature type="compositionally biased region" description="Basic and acidic residues" evidence="1">
    <location>
        <begin position="185"/>
        <end position="199"/>
    </location>
</feature>
<evidence type="ECO:0000256" key="1">
    <source>
        <dbReference type="SAM" id="MobiDB-lite"/>
    </source>
</evidence>
<gene>
    <name evidence="2" type="ORF">BWQ96_09101</name>
</gene>
<comment type="caution">
    <text evidence="2">The sequence shown here is derived from an EMBL/GenBank/DDBJ whole genome shotgun (WGS) entry which is preliminary data.</text>
</comment>
<feature type="compositionally biased region" description="Polar residues" evidence="1">
    <location>
        <begin position="122"/>
        <end position="144"/>
    </location>
</feature>
<keyword evidence="3" id="KW-1185">Reference proteome</keyword>
<sequence length="199" mass="22509">MSRTSVAIQKGVLDNPHEGFPTKKLRRVRICPIPEIIPDVDYDRLRDVDDCGSSVQKHVSESRGNSGLAARTSTGLESQKIDTNNNMHNRSDQKKRVKDEHTSSVDGPDLEEDEIMPGRAPSRNSVRAGNSEPSKHNSGQSSVQKECARNRTSDDWDWKCFARQMLSKGSMDRPLPRSIKKKHCTNHEQEDEERKSTKE</sequence>
<feature type="region of interest" description="Disordered" evidence="1">
    <location>
        <begin position="165"/>
        <end position="199"/>
    </location>
</feature>
<evidence type="ECO:0000313" key="2">
    <source>
        <dbReference type="EMBL" id="PXF41185.1"/>
    </source>
</evidence>
<accession>A0A2V3IGF8</accession>
<dbReference type="Proteomes" id="UP000247409">
    <property type="component" value="Unassembled WGS sequence"/>
</dbReference>
<organism evidence="2 3">
    <name type="scientific">Gracilariopsis chorda</name>
    <dbReference type="NCBI Taxonomy" id="448386"/>
    <lineage>
        <taxon>Eukaryota</taxon>
        <taxon>Rhodophyta</taxon>
        <taxon>Florideophyceae</taxon>
        <taxon>Rhodymeniophycidae</taxon>
        <taxon>Gracilariales</taxon>
        <taxon>Gracilariaceae</taxon>
        <taxon>Gracilariopsis</taxon>
    </lineage>
</organism>
<feature type="compositionally biased region" description="Basic and acidic residues" evidence="1">
    <location>
        <begin position="89"/>
        <end position="103"/>
    </location>
</feature>
<name>A0A2V3IGF8_9FLOR</name>
<feature type="region of interest" description="Disordered" evidence="1">
    <location>
        <begin position="1"/>
        <end position="20"/>
    </location>
</feature>
<feature type="compositionally biased region" description="Polar residues" evidence="1">
    <location>
        <begin position="55"/>
        <end position="88"/>
    </location>
</feature>
<feature type="region of interest" description="Disordered" evidence="1">
    <location>
        <begin position="55"/>
        <end position="153"/>
    </location>
</feature>
<dbReference type="EMBL" id="NBIV01000229">
    <property type="protein sequence ID" value="PXF41185.1"/>
    <property type="molecule type" value="Genomic_DNA"/>
</dbReference>
<dbReference type="AlphaFoldDB" id="A0A2V3IGF8"/>
<proteinExistence type="predicted"/>
<reference evidence="2 3" key="1">
    <citation type="journal article" date="2018" name="Mol. Biol. Evol.">
        <title>Analysis of the draft genome of the red seaweed Gracilariopsis chorda provides insights into genome size evolution in Rhodophyta.</title>
        <authorList>
            <person name="Lee J."/>
            <person name="Yang E.C."/>
            <person name="Graf L."/>
            <person name="Yang J.H."/>
            <person name="Qiu H."/>
            <person name="Zel Zion U."/>
            <person name="Chan C.X."/>
            <person name="Stephens T.G."/>
            <person name="Weber A.P.M."/>
            <person name="Boo G.H."/>
            <person name="Boo S.M."/>
            <person name="Kim K.M."/>
            <person name="Shin Y."/>
            <person name="Jung M."/>
            <person name="Lee S.J."/>
            <person name="Yim H.S."/>
            <person name="Lee J.H."/>
            <person name="Bhattacharya D."/>
            <person name="Yoon H.S."/>
        </authorList>
    </citation>
    <scope>NUCLEOTIDE SEQUENCE [LARGE SCALE GENOMIC DNA]</scope>
    <source>
        <strain evidence="2 3">SKKU-2015</strain>
        <tissue evidence="2">Whole body</tissue>
    </source>
</reference>
<protein>
    <submittedName>
        <fullName evidence="2">Uncharacterized protein</fullName>
    </submittedName>
</protein>